<dbReference type="Proteomes" id="UP000041254">
    <property type="component" value="Unassembled WGS sequence"/>
</dbReference>
<dbReference type="GO" id="GO:0016020">
    <property type="term" value="C:membrane"/>
    <property type="evidence" value="ECO:0007669"/>
    <property type="project" value="UniProtKB-SubCell"/>
</dbReference>
<evidence type="ECO:0000313" key="7">
    <source>
        <dbReference type="EMBL" id="CEM37988.1"/>
    </source>
</evidence>
<evidence type="ECO:0000256" key="3">
    <source>
        <dbReference type="ARBA" id="ARBA00022989"/>
    </source>
</evidence>
<dbReference type="InterPro" id="IPR029016">
    <property type="entry name" value="GAF-like_dom_sf"/>
</dbReference>
<reference evidence="7 8" key="1">
    <citation type="submission" date="2014-11" db="EMBL/GenBank/DDBJ databases">
        <authorList>
            <person name="Zhu J."/>
            <person name="Qi W."/>
            <person name="Song R."/>
        </authorList>
    </citation>
    <scope>NUCLEOTIDE SEQUENCE [LARGE SCALE GENOMIC DNA]</scope>
</reference>
<organism evidence="7 8">
    <name type="scientific">Vitrella brassicaformis (strain CCMP3155)</name>
    <dbReference type="NCBI Taxonomy" id="1169540"/>
    <lineage>
        <taxon>Eukaryota</taxon>
        <taxon>Sar</taxon>
        <taxon>Alveolata</taxon>
        <taxon>Colpodellida</taxon>
        <taxon>Vitrellaceae</taxon>
        <taxon>Vitrella</taxon>
    </lineage>
</organism>
<dbReference type="OrthoDB" id="430821at2759"/>
<feature type="compositionally biased region" description="Gly residues" evidence="5">
    <location>
        <begin position="111"/>
        <end position="135"/>
    </location>
</feature>
<dbReference type="InParanoid" id="A0A0G4H2U2"/>
<keyword evidence="4" id="KW-0472">Membrane</keyword>
<feature type="compositionally biased region" description="Low complexity" evidence="5">
    <location>
        <begin position="331"/>
        <end position="348"/>
    </location>
</feature>
<comment type="subcellular location">
    <subcellularLocation>
        <location evidence="1">Membrane</location>
        <topology evidence="1">Multi-pass membrane protein</topology>
    </subcellularLocation>
</comment>
<dbReference type="InterPro" id="IPR019537">
    <property type="entry name" value="TMEM65"/>
</dbReference>
<feature type="region of interest" description="Disordered" evidence="5">
    <location>
        <begin position="104"/>
        <end position="135"/>
    </location>
</feature>
<keyword evidence="3" id="KW-1133">Transmembrane helix</keyword>
<dbReference type="SMART" id="SM00065">
    <property type="entry name" value="GAF"/>
    <property type="match status" value="1"/>
</dbReference>
<feature type="compositionally biased region" description="Polar residues" evidence="5">
    <location>
        <begin position="321"/>
        <end position="330"/>
    </location>
</feature>
<accession>A0A0G4H2U2</accession>
<feature type="compositionally biased region" description="Basic and acidic residues" evidence="5">
    <location>
        <begin position="419"/>
        <end position="429"/>
    </location>
</feature>
<dbReference type="Pfam" id="PF01590">
    <property type="entry name" value="GAF"/>
    <property type="match status" value="1"/>
</dbReference>
<feature type="compositionally biased region" description="Low complexity" evidence="5">
    <location>
        <begin position="643"/>
        <end position="677"/>
    </location>
</feature>
<dbReference type="GO" id="GO:0005739">
    <property type="term" value="C:mitochondrion"/>
    <property type="evidence" value="ECO:0007669"/>
    <property type="project" value="TreeGrafter"/>
</dbReference>
<evidence type="ECO:0000256" key="1">
    <source>
        <dbReference type="ARBA" id="ARBA00004141"/>
    </source>
</evidence>
<name>A0A0G4H2U2_VITBC</name>
<dbReference type="Pfam" id="PF10507">
    <property type="entry name" value="TMEM65"/>
    <property type="match status" value="1"/>
</dbReference>
<dbReference type="VEuPathDB" id="CryptoDB:Vbra_19466"/>
<dbReference type="InterPro" id="IPR003018">
    <property type="entry name" value="GAF"/>
</dbReference>
<gene>
    <name evidence="7" type="ORF">Vbra_19466</name>
</gene>
<evidence type="ECO:0000313" key="8">
    <source>
        <dbReference type="Proteomes" id="UP000041254"/>
    </source>
</evidence>
<feature type="compositionally biased region" description="Gly residues" evidence="5">
    <location>
        <begin position="406"/>
        <end position="418"/>
    </location>
</feature>
<feature type="region of interest" description="Disordered" evidence="5">
    <location>
        <begin position="602"/>
        <end position="734"/>
    </location>
</feature>
<evidence type="ECO:0000256" key="5">
    <source>
        <dbReference type="SAM" id="MobiDB-lite"/>
    </source>
</evidence>
<evidence type="ECO:0000256" key="4">
    <source>
        <dbReference type="ARBA" id="ARBA00023136"/>
    </source>
</evidence>
<dbReference type="EMBL" id="CDMY01000964">
    <property type="protein sequence ID" value="CEM37988.1"/>
    <property type="molecule type" value="Genomic_DNA"/>
</dbReference>
<feature type="region of interest" description="Disordered" evidence="5">
    <location>
        <begin position="393"/>
        <end position="434"/>
    </location>
</feature>
<feature type="domain" description="GAF" evidence="6">
    <location>
        <begin position="277"/>
        <end position="539"/>
    </location>
</feature>
<keyword evidence="2" id="KW-0812">Transmembrane</keyword>
<protein>
    <recommendedName>
        <fullName evidence="6">GAF domain-containing protein</fullName>
    </recommendedName>
</protein>
<dbReference type="AlphaFoldDB" id="A0A0G4H2U2"/>
<dbReference type="PANTHER" id="PTHR21706">
    <property type="entry name" value="TRANSMEMBRANE PROTEIN 65"/>
    <property type="match status" value="1"/>
</dbReference>
<feature type="region of interest" description="Disordered" evidence="5">
    <location>
        <begin position="321"/>
        <end position="351"/>
    </location>
</feature>
<evidence type="ECO:0000259" key="6">
    <source>
        <dbReference type="SMART" id="SM00065"/>
    </source>
</evidence>
<sequence length="734" mass="77784">MMMTPQQLRSHVRTLCPFANPHSAPVPPYPVASAFCHSIRLPQWTQKTQTRPFCGGTWHTAARLSRGKVDDYVSRRDTYDPYWGNESRHLLRASDHVWRGEGEVDMEDFGSGSGSGSGGGSNGAVTERGGGGVVGGWGGGGSSHFPSARQLKYHFLNAAVPMVGFGWMDNTVMIQAGEMVDTTIGVTFGLSTLTAAAFGQVFSDVSGVCFGGTVEAIANKLGLPQPNFTEEQRGSGAVRLIGTVGRAVGVVVGCVMGMTSLLFMDLEKTELLKRQAELETIFSTVIKSAERLIKANCVLYLRDELNQVWIEYRPVVRPSNATAASSSGSKTPLAQSQSLPLSPSTATSEDIPPAPSPFLALSLPPFPLPSLRWFSLSSLFPFSRSSYSQSAASVEQSSDGKRESAAGGGGGTGILGWRGEGRSKKKGAEGPRQIPFVDTEGGVIEYTYQQKKPVIIGQKRWTKERRFQLESSIKSLLCYPVFDDADPSKVIGVIQFSNKRNTDTGETINFKRDDEKLAKMLSEHLSLYVALATHHQHTETDERTDPIINEAWVTPLEDNLFRDPFSSPTAVDARVALSVSSPAAPPSPSAATAATKEAVKELSTKVTQKTRELMNSVKEKVRLPASDLSHPPPMSDGPCVMLSLGSDSSRSSTSTTTSGSTTTSVSPVSSSAAHAGSGAAGGGGHDGHAGSLLAAATTSEGMVDHSHNQEGAKGHDACDAAGSGGGAERKSGED</sequence>
<dbReference type="PANTHER" id="PTHR21706:SF15">
    <property type="entry name" value="TRANSMEMBRANE PROTEIN 65"/>
    <property type="match status" value="1"/>
</dbReference>
<dbReference type="SUPFAM" id="SSF55781">
    <property type="entry name" value="GAF domain-like"/>
    <property type="match status" value="1"/>
</dbReference>
<keyword evidence="8" id="KW-1185">Reference proteome</keyword>
<feature type="compositionally biased region" description="Basic and acidic residues" evidence="5">
    <location>
        <begin position="602"/>
        <end position="622"/>
    </location>
</feature>
<evidence type="ECO:0000256" key="2">
    <source>
        <dbReference type="ARBA" id="ARBA00022692"/>
    </source>
</evidence>
<proteinExistence type="predicted"/>
<feature type="compositionally biased region" description="Basic and acidic residues" evidence="5">
    <location>
        <begin position="702"/>
        <end position="718"/>
    </location>
</feature>
<dbReference type="Gene3D" id="3.30.450.40">
    <property type="match status" value="1"/>
</dbReference>